<evidence type="ECO:0000313" key="2">
    <source>
        <dbReference type="EMBL" id="JAE33607.1"/>
    </source>
</evidence>
<protein>
    <submittedName>
        <fullName evidence="2">Uncharacterized protein</fullName>
    </submittedName>
</protein>
<feature type="region of interest" description="Disordered" evidence="1">
    <location>
        <begin position="1"/>
        <end position="22"/>
    </location>
</feature>
<dbReference type="AlphaFoldDB" id="A0A0A9HA67"/>
<sequence>MAPAARRRGQPFSTKPRRPGGH</sequence>
<name>A0A0A9HA67_ARUDO</name>
<accession>A0A0A9HA67</accession>
<organism evidence="2">
    <name type="scientific">Arundo donax</name>
    <name type="common">Giant reed</name>
    <name type="synonym">Donax arundinaceus</name>
    <dbReference type="NCBI Taxonomy" id="35708"/>
    <lineage>
        <taxon>Eukaryota</taxon>
        <taxon>Viridiplantae</taxon>
        <taxon>Streptophyta</taxon>
        <taxon>Embryophyta</taxon>
        <taxon>Tracheophyta</taxon>
        <taxon>Spermatophyta</taxon>
        <taxon>Magnoliopsida</taxon>
        <taxon>Liliopsida</taxon>
        <taxon>Poales</taxon>
        <taxon>Poaceae</taxon>
        <taxon>PACMAD clade</taxon>
        <taxon>Arundinoideae</taxon>
        <taxon>Arundineae</taxon>
        <taxon>Arundo</taxon>
    </lineage>
</organism>
<reference evidence="2" key="2">
    <citation type="journal article" date="2015" name="Data Brief">
        <title>Shoot transcriptome of the giant reed, Arundo donax.</title>
        <authorList>
            <person name="Barrero R.A."/>
            <person name="Guerrero F.D."/>
            <person name="Moolhuijzen P."/>
            <person name="Goolsby J.A."/>
            <person name="Tidwell J."/>
            <person name="Bellgard S.E."/>
            <person name="Bellgard M.I."/>
        </authorList>
    </citation>
    <scope>NUCLEOTIDE SEQUENCE</scope>
    <source>
        <tissue evidence="2">Shoot tissue taken approximately 20 cm above the soil surface</tissue>
    </source>
</reference>
<reference evidence="2" key="1">
    <citation type="submission" date="2014-09" db="EMBL/GenBank/DDBJ databases">
        <authorList>
            <person name="Magalhaes I.L.F."/>
            <person name="Oliveira U."/>
            <person name="Santos F.R."/>
            <person name="Vidigal T.H.D.A."/>
            <person name="Brescovit A.D."/>
            <person name="Santos A.J."/>
        </authorList>
    </citation>
    <scope>NUCLEOTIDE SEQUENCE</scope>
    <source>
        <tissue evidence="2">Shoot tissue taken approximately 20 cm above the soil surface</tissue>
    </source>
</reference>
<dbReference type="EMBL" id="GBRH01164289">
    <property type="protein sequence ID" value="JAE33607.1"/>
    <property type="molecule type" value="Transcribed_RNA"/>
</dbReference>
<proteinExistence type="predicted"/>
<evidence type="ECO:0000256" key="1">
    <source>
        <dbReference type="SAM" id="MobiDB-lite"/>
    </source>
</evidence>